<comment type="catalytic activity">
    <reaction evidence="1">
        <text>ATP + protein L-histidine = ADP + protein N-phospho-L-histidine.</text>
        <dbReference type="EC" id="2.7.13.3"/>
    </reaction>
</comment>
<proteinExistence type="predicted"/>
<comment type="caution">
    <text evidence="14">The sequence shown here is derived from an EMBL/GenBank/DDBJ whole genome shotgun (WGS) entry which is preliminary data.</text>
</comment>
<keyword evidence="5" id="KW-0597">Phosphoprotein</keyword>
<reference evidence="14 15" key="1">
    <citation type="submission" date="2009-02" db="EMBL/GenBank/DDBJ databases">
        <title>Sequencing of the draft genome and assembly of Dethiobacter alkaliphilus AHT 1.</title>
        <authorList>
            <consortium name="US DOE Joint Genome Institute (JGI-PGF)"/>
            <person name="Lucas S."/>
            <person name="Copeland A."/>
            <person name="Lapidus A."/>
            <person name="Glavina del Rio T."/>
            <person name="Dalin E."/>
            <person name="Tice H."/>
            <person name="Bruce D."/>
            <person name="Goodwin L."/>
            <person name="Pitluck S."/>
            <person name="Larimer F."/>
            <person name="Land M.L."/>
            <person name="Hauser L."/>
            <person name="Muyzer G."/>
        </authorList>
    </citation>
    <scope>NUCLEOTIDE SEQUENCE [LARGE SCALE GENOMIC DNA]</scope>
    <source>
        <strain evidence="14 15">AHT 1</strain>
    </source>
</reference>
<dbReference type="Proteomes" id="UP000006443">
    <property type="component" value="Unassembled WGS sequence"/>
</dbReference>
<dbReference type="SMART" id="SM00387">
    <property type="entry name" value="HATPase_c"/>
    <property type="match status" value="1"/>
</dbReference>
<evidence type="ECO:0000256" key="1">
    <source>
        <dbReference type="ARBA" id="ARBA00000085"/>
    </source>
</evidence>
<dbReference type="InterPro" id="IPR050736">
    <property type="entry name" value="Sensor_HK_Regulatory"/>
</dbReference>
<dbReference type="Gene3D" id="3.30.565.10">
    <property type="entry name" value="Histidine kinase-like ATPase, C-terminal domain"/>
    <property type="match status" value="1"/>
</dbReference>
<evidence type="ECO:0000256" key="4">
    <source>
        <dbReference type="ARBA" id="ARBA00022475"/>
    </source>
</evidence>
<dbReference type="CDD" id="cd16922">
    <property type="entry name" value="HATPase_EvgS-ArcB-TorS-like"/>
    <property type="match status" value="1"/>
</dbReference>
<dbReference type="EMBL" id="ACJM01000007">
    <property type="protein sequence ID" value="EEG77463.1"/>
    <property type="molecule type" value="Genomic_DNA"/>
</dbReference>
<dbReference type="InterPro" id="IPR003661">
    <property type="entry name" value="HisK_dim/P_dom"/>
</dbReference>
<dbReference type="FunFam" id="3.30.565.10:FF:000023">
    <property type="entry name" value="PAS domain-containing sensor histidine kinase"/>
    <property type="match status" value="1"/>
</dbReference>
<organism evidence="14 15">
    <name type="scientific">Dethiobacter alkaliphilus AHT 1</name>
    <dbReference type="NCBI Taxonomy" id="555088"/>
    <lineage>
        <taxon>Bacteria</taxon>
        <taxon>Bacillati</taxon>
        <taxon>Bacillota</taxon>
        <taxon>Dethiobacteria</taxon>
        <taxon>Dethiobacterales</taxon>
        <taxon>Dethiobacteraceae</taxon>
        <taxon>Dethiobacter</taxon>
    </lineage>
</organism>
<evidence type="ECO:0000313" key="15">
    <source>
        <dbReference type="Proteomes" id="UP000006443"/>
    </source>
</evidence>
<gene>
    <name evidence="14" type="ORF">DealDRAFT_1586</name>
</gene>
<evidence type="ECO:0000256" key="5">
    <source>
        <dbReference type="ARBA" id="ARBA00022553"/>
    </source>
</evidence>
<keyword evidence="11" id="KW-0472">Membrane</keyword>
<evidence type="ECO:0000256" key="3">
    <source>
        <dbReference type="ARBA" id="ARBA00012438"/>
    </source>
</evidence>
<keyword evidence="8 14" id="KW-0418">Kinase</keyword>
<evidence type="ECO:0000256" key="9">
    <source>
        <dbReference type="ARBA" id="ARBA00022840"/>
    </source>
</evidence>
<dbReference type="CDD" id="cd00082">
    <property type="entry name" value="HisKA"/>
    <property type="match status" value="1"/>
</dbReference>
<dbReference type="GO" id="GO:0005886">
    <property type="term" value="C:plasma membrane"/>
    <property type="evidence" value="ECO:0007669"/>
    <property type="project" value="UniProtKB-SubCell"/>
</dbReference>
<dbReference type="eggNOG" id="COG2205">
    <property type="taxonomic scope" value="Bacteria"/>
</dbReference>
<dbReference type="STRING" id="555088.DealDRAFT_1586"/>
<keyword evidence="4" id="KW-1003">Cell membrane</keyword>
<dbReference type="SUPFAM" id="SSF47384">
    <property type="entry name" value="Homodimeric domain of signal transducing histidine kinase"/>
    <property type="match status" value="1"/>
</dbReference>
<dbReference type="Pfam" id="PF02518">
    <property type="entry name" value="HATPase_c"/>
    <property type="match status" value="1"/>
</dbReference>
<dbReference type="SMART" id="SM00388">
    <property type="entry name" value="HisKA"/>
    <property type="match status" value="1"/>
</dbReference>
<evidence type="ECO:0000256" key="10">
    <source>
        <dbReference type="ARBA" id="ARBA00023012"/>
    </source>
</evidence>
<protein>
    <recommendedName>
        <fullName evidence="3">histidine kinase</fullName>
        <ecNumber evidence="3">2.7.13.3</ecNumber>
    </recommendedName>
</protein>
<evidence type="ECO:0000256" key="7">
    <source>
        <dbReference type="ARBA" id="ARBA00022741"/>
    </source>
</evidence>
<evidence type="ECO:0000259" key="13">
    <source>
        <dbReference type="PROSITE" id="PS50109"/>
    </source>
</evidence>
<feature type="coiled-coil region" evidence="12">
    <location>
        <begin position="272"/>
        <end position="299"/>
    </location>
</feature>
<dbReference type="InterPro" id="IPR036890">
    <property type="entry name" value="HATPase_C_sf"/>
</dbReference>
<dbReference type="PANTHER" id="PTHR43711:SF31">
    <property type="entry name" value="HISTIDINE KINASE"/>
    <property type="match status" value="1"/>
</dbReference>
<dbReference type="Gene3D" id="1.10.287.130">
    <property type="match status" value="1"/>
</dbReference>
<sequence>MERMLKLPVTKAAIVVSIIAVLVTMSFYNFLLFHTLVELFSVLVAFGIAAIAFHTSQLTEERNDFLNFFGVAYLCIGFLDLLHTLAYDGMGVFPGNTANLATQLWIIPRYIEAFTFLAVPFLMANPGRRIRIHYLIPVISLVLLASVFAGIFPDSFIPGEGLTPFKIISEYIISTILLISGILIWRNKEKFDKEVVKYLLLACGATILAELSFTFYVSVYGFSNMVGHLFNVASYYFIYVIMIRKKLLEPYEVINDLYQNLDKKVKVRTRELEVANMRLAQGQRRLSQLNEKLGESNRLKSEFTATMTHELRTPLTSVVAFCELMLDEVSGPITPEQRENLLDIKTSAQQLMVLVNDILDMAKHEAGSLRIHKEKVDLNDVLRMVRRSMSAIAHQNGISLDVEKTTLPFVYGDRDRIQQMVVNLVANAIKFTKDGGRITVSANGEGDFAIISVQDTGIGISPELLPHIFEKFRQGDHPKQRRKGTGLGLALVKTLAELQDGKVAVDSEVGEGSCFKIYLPFASEQNETGSISKAL</sequence>
<evidence type="ECO:0000256" key="11">
    <source>
        <dbReference type="ARBA" id="ARBA00023136"/>
    </source>
</evidence>
<evidence type="ECO:0000256" key="12">
    <source>
        <dbReference type="SAM" id="Coils"/>
    </source>
</evidence>
<keyword evidence="10" id="KW-0902">Two-component regulatory system</keyword>
<keyword evidence="15" id="KW-1185">Reference proteome</keyword>
<dbReference type="InterPro" id="IPR004358">
    <property type="entry name" value="Sig_transdc_His_kin-like_C"/>
</dbReference>
<dbReference type="PRINTS" id="PR00344">
    <property type="entry name" value="BCTRLSENSOR"/>
</dbReference>
<keyword evidence="6 14" id="KW-0808">Transferase</keyword>
<dbReference type="PROSITE" id="PS50109">
    <property type="entry name" value="HIS_KIN"/>
    <property type="match status" value="1"/>
</dbReference>
<dbReference type="GO" id="GO:0005524">
    <property type="term" value="F:ATP binding"/>
    <property type="evidence" value="ECO:0007669"/>
    <property type="project" value="UniProtKB-KW"/>
</dbReference>
<dbReference type="InterPro" id="IPR005467">
    <property type="entry name" value="His_kinase_dom"/>
</dbReference>
<name>C0GGM2_DETAL</name>
<dbReference type="InterPro" id="IPR036097">
    <property type="entry name" value="HisK_dim/P_sf"/>
</dbReference>
<dbReference type="EC" id="2.7.13.3" evidence="3"/>
<dbReference type="InterPro" id="IPR033425">
    <property type="entry name" value="MASE3"/>
</dbReference>
<dbReference type="Pfam" id="PF00512">
    <property type="entry name" value="HisKA"/>
    <property type="match status" value="1"/>
</dbReference>
<dbReference type="SUPFAM" id="SSF55874">
    <property type="entry name" value="ATPase domain of HSP90 chaperone/DNA topoisomerase II/histidine kinase"/>
    <property type="match status" value="1"/>
</dbReference>
<dbReference type="Pfam" id="PF17159">
    <property type="entry name" value="MASE3"/>
    <property type="match status" value="1"/>
</dbReference>
<keyword evidence="9" id="KW-0067">ATP-binding</keyword>
<comment type="subcellular location">
    <subcellularLocation>
        <location evidence="2">Cell membrane</location>
    </subcellularLocation>
</comment>
<keyword evidence="7" id="KW-0547">Nucleotide-binding</keyword>
<evidence type="ECO:0000256" key="6">
    <source>
        <dbReference type="ARBA" id="ARBA00022679"/>
    </source>
</evidence>
<dbReference type="InterPro" id="IPR003594">
    <property type="entry name" value="HATPase_dom"/>
</dbReference>
<feature type="domain" description="Histidine kinase" evidence="13">
    <location>
        <begin position="306"/>
        <end position="523"/>
    </location>
</feature>
<evidence type="ECO:0000256" key="8">
    <source>
        <dbReference type="ARBA" id="ARBA00022777"/>
    </source>
</evidence>
<evidence type="ECO:0000313" key="14">
    <source>
        <dbReference type="EMBL" id="EEG77463.1"/>
    </source>
</evidence>
<accession>C0GGM2</accession>
<keyword evidence="12" id="KW-0175">Coiled coil</keyword>
<dbReference type="PANTHER" id="PTHR43711">
    <property type="entry name" value="TWO-COMPONENT HISTIDINE KINASE"/>
    <property type="match status" value="1"/>
</dbReference>
<dbReference type="GO" id="GO:0000155">
    <property type="term" value="F:phosphorelay sensor kinase activity"/>
    <property type="evidence" value="ECO:0007669"/>
    <property type="project" value="InterPro"/>
</dbReference>
<evidence type="ECO:0000256" key="2">
    <source>
        <dbReference type="ARBA" id="ARBA00004236"/>
    </source>
</evidence>
<dbReference type="AlphaFoldDB" id="C0GGM2"/>